<dbReference type="AlphaFoldDB" id="A0A1W4W7B2"/>
<evidence type="ECO:0000256" key="5">
    <source>
        <dbReference type="ARBA" id="ARBA00068096"/>
    </source>
</evidence>
<dbReference type="GO" id="GO:0004252">
    <property type="term" value="F:serine-type endopeptidase activity"/>
    <property type="evidence" value="ECO:0007669"/>
    <property type="project" value="InterPro"/>
</dbReference>
<gene>
    <name evidence="10 11 12 13 14 15" type="primary">LOC108733355</name>
</gene>
<sequence length="368" mass="41262">MFSKVILLSLFFILDVLAQEPLYLAENIIDELSSLPSTENSQACLCVPYWQCKDDFSGLLDDEADLIDVRFLKESPENGTSCSGDFDVCCKLECGRSNRDLRFRSIRKQNKRLDFRILGDNNDAEFGEFPWMLGILEQRVYRCGASLIHPQVALTAAHCVSPNKKYKIRAGEWNWESQSEPLPHQDRWSAKIIVHPQYNNRSLKNDIALIITDTPFKIGQNVGIICLPQSVTNYDPENCIASGWGKNSVQKGSYQSTLKKVQLPIVNSIECTEKLRNARLGPYFNLHKSFICAGGYANKDTCKGDGGGPLICATKGATDRYQQVGIVSWGLTCGLKNTPGVYTNVGLFVEWIDSQMGRNNFDSTVYKL</sequence>
<dbReference type="InterPro" id="IPR041515">
    <property type="entry name" value="PPAF-2-like_Clip"/>
</dbReference>
<protein>
    <recommendedName>
        <fullName evidence="5">Phenoloxidase-activating factor 2</fullName>
    </recommendedName>
    <alternativeName>
        <fullName evidence="6">Prophenoloxidase-activating factor II</fullName>
    </alternativeName>
</protein>
<dbReference type="InterPro" id="IPR043504">
    <property type="entry name" value="Peptidase_S1_PA_chymotrypsin"/>
</dbReference>
<dbReference type="FunFam" id="2.40.10.10:FF:000038">
    <property type="entry name" value="Serine protease"/>
    <property type="match status" value="1"/>
</dbReference>
<keyword evidence="2" id="KW-0964">Secreted</keyword>
<evidence type="ECO:0000256" key="3">
    <source>
        <dbReference type="ARBA" id="ARBA00023157"/>
    </source>
</evidence>
<keyword evidence="3" id="KW-1015">Disulfide bond</keyword>
<dbReference type="GeneID" id="108733355"/>
<organism evidence="9 11">
    <name type="scientific">Agrilus planipennis</name>
    <name type="common">Emerald ash borer</name>
    <name type="synonym">Agrilus marcopoli</name>
    <dbReference type="NCBI Taxonomy" id="224129"/>
    <lineage>
        <taxon>Eukaryota</taxon>
        <taxon>Metazoa</taxon>
        <taxon>Ecdysozoa</taxon>
        <taxon>Arthropoda</taxon>
        <taxon>Hexapoda</taxon>
        <taxon>Insecta</taxon>
        <taxon>Pterygota</taxon>
        <taxon>Neoptera</taxon>
        <taxon>Endopterygota</taxon>
        <taxon>Coleoptera</taxon>
        <taxon>Polyphaga</taxon>
        <taxon>Elateriformia</taxon>
        <taxon>Buprestoidea</taxon>
        <taxon>Buprestidae</taxon>
        <taxon>Agrilinae</taxon>
        <taxon>Agrilus</taxon>
    </lineage>
</organism>
<dbReference type="InterPro" id="IPR001314">
    <property type="entry name" value="Peptidase_S1A"/>
</dbReference>
<dbReference type="RefSeq" id="XP_018319979.1">
    <property type="nucleotide sequence ID" value="XM_018464477.2"/>
</dbReference>
<comment type="subcellular location">
    <subcellularLocation>
        <location evidence="1">Secreted</location>
    </subcellularLocation>
</comment>
<dbReference type="PANTHER" id="PTHR24256">
    <property type="entry name" value="TRYPTASE-RELATED"/>
    <property type="match status" value="1"/>
</dbReference>
<dbReference type="Proteomes" id="UP000192223">
    <property type="component" value="Unplaced"/>
</dbReference>
<dbReference type="InterPro" id="IPR001254">
    <property type="entry name" value="Trypsin_dom"/>
</dbReference>
<dbReference type="RefSeq" id="XP_025831754.1">
    <property type="nucleotide sequence ID" value="XM_025975969.1"/>
</dbReference>
<evidence type="ECO:0000256" key="7">
    <source>
        <dbReference type="SAM" id="SignalP"/>
    </source>
</evidence>
<evidence type="ECO:0000259" key="8">
    <source>
        <dbReference type="PROSITE" id="PS50240"/>
    </source>
</evidence>
<reference evidence="10 11" key="1">
    <citation type="submission" date="2025-04" db="UniProtKB">
        <authorList>
            <consortium name="RefSeq"/>
        </authorList>
    </citation>
    <scope>IDENTIFICATION</scope>
    <source>
        <tissue evidence="10 11">Entire body</tissue>
    </source>
</reference>
<dbReference type="Pfam" id="PF18322">
    <property type="entry name" value="CLIP_1"/>
    <property type="match status" value="1"/>
</dbReference>
<evidence type="ECO:0000256" key="4">
    <source>
        <dbReference type="ARBA" id="ARBA00024195"/>
    </source>
</evidence>
<keyword evidence="7" id="KW-0732">Signal</keyword>
<feature type="domain" description="Peptidase S1" evidence="8">
    <location>
        <begin position="117"/>
        <end position="357"/>
    </location>
</feature>
<dbReference type="InterPro" id="IPR018114">
    <property type="entry name" value="TRYPSIN_HIS"/>
</dbReference>
<evidence type="ECO:0000313" key="10">
    <source>
        <dbReference type="RefSeq" id="XP_018319978.1"/>
    </source>
</evidence>
<proteinExistence type="inferred from homology"/>
<evidence type="ECO:0000313" key="11">
    <source>
        <dbReference type="RefSeq" id="XP_018319979.1"/>
    </source>
</evidence>
<evidence type="ECO:0000256" key="6">
    <source>
        <dbReference type="ARBA" id="ARBA00076468"/>
    </source>
</evidence>
<name>A0A1W4W7B2_AGRPL</name>
<dbReference type="Gene3D" id="2.40.10.10">
    <property type="entry name" value="Trypsin-like serine proteases"/>
    <property type="match status" value="1"/>
</dbReference>
<evidence type="ECO:0000313" key="13">
    <source>
        <dbReference type="RefSeq" id="XP_025831753.1"/>
    </source>
</evidence>
<dbReference type="PRINTS" id="PR00722">
    <property type="entry name" value="CHYMOTRYPSIN"/>
</dbReference>
<dbReference type="PROSITE" id="PS00134">
    <property type="entry name" value="TRYPSIN_HIS"/>
    <property type="match status" value="1"/>
</dbReference>
<comment type="similarity">
    <text evidence="4">Belongs to the peptidase S1 family. CLIP subfamily.</text>
</comment>
<dbReference type="GO" id="GO:0005576">
    <property type="term" value="C:extracellular region"/>
    <property type="evidence" value="ECO:0007669"/>
    <property type="project" value="UniProtKB-SubCell"/>
</dbReference>
<dbReference type="CDD" id="cd00190">
    <property type="entry name" value="Tryp_SPc"/>
    <property type="match status" value="1"/>
</dbReference>
<dbReference type="STRING" id="224129.A0A1W4W7B2"/>
<dbReference type="SUPFAM" id="SSF50494">
    <property type="entry name" value="Trypsin-like serine proteases"/>
    <property type="match status" value="1"/>
</dbReference>
<evidence type="ECO:0000256" key="2">
    <source>
        <dbReference type="ARBA" id="ARBA00022525"/>
    </source>
</evidence>
<evidence type="ECO:0000313" key="15">
    <source>
        <dbReference type="RefSeq" id="XP_025831755.1"/>
    </source>
</evidence>
<dbReference type="SMART" id="SM00020">
    <property type="entry name" value="Tryp_SPc"/>
    <property type="match status" value="1"/>
</dbReference>
<keyword evidence="9" id="KW-1185">Reference proteome</keyword>
<dbReference type="RefSeq" id="XP_025831753.1">
    <property type="nucleotide sequence ID" value="XM_025975968.1"/>
</dbReference>
<dbReference type="RefSeq" id="XP_025831752.1">
    <property type="nucleotide sequence ID" value="XM_025975967.1"/>
</dbReference>
<dbReference type="KEGG" id="apln:108733355"/>
<accession>A0A1W4W7B2</accession>
<dbReference type="PROSITE" id="PS50240">
    <property type="entry name" value="TRYPSIN_DOM"/>
    <property type="match status" value="1"/>
</dbReference>
<feature type="chain" id="PRO_5010817760" description="Phenoloxidase-activating factor 2" evidence="7">
    <location>
        <begin position="19"/>
        <end position="368"/>
    </location>
</feature>
<dbReference type="InterPro" id="IPR051487">
    <property type="entry name" value="Ser/Thr_Proteases_Immune/Dev"/>
</dbReference>
<dbReference type="RefSeq" id="XP_025831755.1">
    <property type="nucleotide sequence ID" value="XM_025975970.1"/>
</dbReference>
<dbReference type="Pfam" id="PF00089">
    <property type="entry name" value="Trypsin"/>
    <property type="match status" value="1"/>
</dbReference>
<dbReference type="RefSeq" id="XP_018319978.1">
    <property type="nucleotide sequence ID" value="XM_018464476.2"/>
</dbReference>
<evidence type="ECO:0000313" key="9">
    <source>
        <dbReference type="Proteomes" id="UP000192223"/>
    </source>
</evidence>
<evidence type="ECO:0000256" key="1">
    <source>
        <dbReference type="ARBA" id="ARBA00004613"/>
    </source>
</evidence>
<evidence type="ECO:0000313" key="12">
    <source>
        <dbReference type="RefSeq" id="XP_025831752.1"/>
    </source>
</evidence>
<dbReference type="OrthoDB" id="6261922at2759"/>
<evidence type="ECO:0000313" key="14">
    <source>
        <dbReference type="RefSeq" id="XP_025831754.1"/>
    </source>
</evidence>
<dbReference type="InterPro" id="IPR009003">
    <property type="entry name" value="Peptidase_S1_PA"/>
</dbReference>
<feature type="signal peptide" evidence="7">
    <location>
        <begin position="1"/>
        <end position="18"/>
    </location>
</feature>
<dbReference type="GO" id="GO:0006508">
    <property type="term" value="P:proteolysis"/>
    <property type="evidence" value="ECO:0007669"/>
    <property type="project" value="InterPro"/>
</dbReference>